<evidence type="ECO:0000313" key="3">
    <source>
        <dbReference type="Proteomes" id="UP000051950"/>
    </source>
</evidence>
<proteinExistence type="predicted"/>
<dbReference type="Proteomes" id="UP000051950">
    <property type="component" value="Unassembled WGS sequence"/>
</dbReference>
<evidence type="ECO:0000259" key="1">
    <source>
        <dbReference type="PROSITE" id="PS51725"/>
    </source>
</evidence>
<dbReference type="OrthoDB" id="9798157at2"/>
<keyword evidence="2" id="KW-0560">Oxidoreductase</keyword>
<dbReference type="PANTHER" id="PTHR34474:SF2">
    <property type="entry name" value="SIGNAL TRANSDUCTION PROTEIN TRAP"/>
    <property type="match status" value="1"/>
</dbReference>
<dbReference type="PROSITE" id="PS51725">
    <property type="entry name" value="ABM"/>
    <property type="match status" value="1"/>
</dbReference>
<feature type="domain" description="ABM" evidence="1">
    <location>
        <begin position="19"/>
        <end position="109"/>
    </location>
</feature>
<dbReference type="Pfam" id="PF03992">
    <property type="entry name" value="ABM"/>
    <property type="match status" value="1"/>
</dbReference>
<dbReference type="InterPro" id="IPR007138">
    <property type="entry name" value="ABM_dom"/>
</dbReference>
<reference evidence="2 3" key="1">
    <citation type="submission" date="2015-11" db="EMBL/GenBank/DDBJ databases">
        <title>Sequence of Pedobacter ginsenosidimutans.</title>
        <authorList>
            <person name="Carson E."/>
            <person name="Keyser V."/>
            <person name="Newman J."/>
            <person name="Miller J."/>
        </authorList>
    </citation>
    <scope>NUCLEOTIDE SEQUENCE [LARGE SCALE GENOMIC DNA]</scope>
    <source>
        <strain evidence="2 3">KACC 14530</strain>
    </source>
</reference>
<sequence length="117" mass="13201">MNNNTTSTQSKAPSRGLGVLEVAILNVKAGLSADFEKAFSEAQKIISSIEGYISHQLQKCVEVENKYILLVNWKTLEAHTEGFRGSAEYQDWKKLLHHFYDPFPTVEHFEIVEGCKA</sequence>
<dbReference type="Gene3D" id="3.30.70.100">
    <property type="match status" value="1"/>
</dbReference>
<gene>
    <name evidence="2" type="ORF">ASU31_08850</name>
</gene>
<comment type="caution">
    <text evidence="2">The sequence shown here is derived from an EMBL/GenBank/DDBJ whole genome shotgun (WGS) entry which is preliminary data.</text>
</comment>
<dbReference type="InterPro" id="IPR011008">
    <property type="entry name" value="Dimeric_a/b-barrel"/>
</dbReference>
<dbReference type="GO" id="GO:0004497">
    <property type="term" value="F:monooxygenase activity"/>
    <property type="evidence" value="ECO:0007669"/>
    <property type="project" value="UniProtKB-KW"/>
</dbReference>
<dbReference type="RefSeq" id="WP_057931991.1">
    <property type="nucleotide sequence ID" value="NZ_LMZQ01000005.1"/>
</dbReference>
<keyword evidence="3" id="KW-1185">Reference proteome</keyword>
<organism evidence="2 3">
    <name type="scientific">Pedobacter ginsenosidimutans</name>
    <dbReference type="NCBI Taxonomy" id="687842"/>
    <lineage>
        <taxon>Bacteria</taxon>
        <taxon>Pseudomonadati</taxon>
        <taxon>Bacteroidota</taxon>
        <taxon>Sphingobacteriia</taxon>
        <taxon>Sphingobacteriales</taxon>
        <taxon>Sphingobacteriaceae</taxon>
        <taxon>Pedobacter</taxon>
    </lineage>
</organism>
<dbReference type="EMBL" id="LMZQ01000005">
    <property type="protein sequence ID" value="KRT16274.1"/>
    <property type="molecule type" value="Genomic_DNA"/>
</dbReference>
<keyword evidence="2" id="KW-0503">Monooxygenase</keyword>
<dbReference type="SUPFAM" id="SSF54909">
    <property type="entry name" value="Dimeric alpha+beta barrel"/>
    <property type="match status" value="1"/>
</dbReference>
<dbReference type="PANTHER" id="PTHR34474">
    <property type="entry name" value="SIGNAL TRANSDUCTION PROTEIN TRAP"/>
    <property type="match status" value="1"/>
</dbReference>
<dbReference type="InterPro" id="IPR050404">
    <property type="entry name" value="Heme-degrading_MO"/>
</dbReference>
<protein>
    <submittedName>
        <fullName evidence="2">Antibiotic biosynthesis monooxygenase</fullName>
    </submittedName>
</protein>
<evidence type="ECO:0000313" key="2">
    <source>
        <dbReference type="EMBL" id="KRT16274.1"/>
    </source>
</evidence>
<dbReference type="STRING" id="687842.ASU31_08850"/>
<dbReference type="AlphaFoldDB" id="A0A0T5VQX8"/>
<name>A0A0T5VQX8_9SPHI</name>
<accession>A0A0T5VQX8</accession>